<evidence type="ECO:0000313" key="2">
    <source>
        <dbReference type="Proteomes" id="UP001638806"/>
    </source>
</evidence>
<organism evidence="1 2">
    <name type="scientific">Purpureocillium lilacinum</name>
    <name type="common">Paecilomyces lilacinus</name>
    <dbReference type="NCBI Taxonomy" id="33203"/>
    <lineage>
        <taxon>Eukaryota</taxon>
        <taxon>Fungi</taxon>
        <taxon>Dikarya</taxon>
        <taxon>Ascomycota</taxon>
        <taxon>Pezizomycotina</taxon>
        <taxon>Sordariomycetes</taxon>
        <taxon>Hypocreomycetidae</taxon>
        <taxon>Hypocreales</taxon>
        <taxon>Ophiocordycipitaceae</taxon>
        <taxon>Purpureocillium</taxon>
    </lineage>
</organism>
<evidence type="ECO:0000313" key="1">
    <source>
        <dbReference type="EMBL" id="KAL3961786.1"/>
    </source>
</evidence>
<reference evidence="1" key="1">
    <citation type="submission" date="2024-12" db="EMBL/GenBank/DDBJ databases">
        <title>Comparative genomics and development of molecular markers within Purpureocillium lilacinum and among Purpureocillium species.</title>
        <authorList>
            <person name="Yeh Z.-Y."/>
            <person name="Ni N.-T."/>
            <person name="Lo P.-H."/>
            <person name="Mushyakhwo K."/>
            <person name="Lin C.-F."/>
            <person name="Nai Y.-S."/>
        </authorList>
    </citation>
    <scope>NUCLEOTIDE SEQUENCE</scope>
    <source>
        <strain evidence="1">NCHU-NPUST-175</strain>
    </source>
</reference>
<comment type="caution">
    <text evidence="1">The sequence shown here is derived from an EMBL/GenBank/DDBJ whole genome shotgun (WGS) entry which is preliminary data.</text>
</comment>
<keyword evidence="2" id="KW-1185">Reference proteome</keyword>
<accession>A0ACC4DZI2</accession>
<proteinExistence type="predicted"/>
<dbReference type="Proteomes" id="UP001638806">
    <property type="component" value="Unassembled WGS sequence"/>
</dbReference>
<sequence>MIASRSASGGGTLLIDSVLQPGRLGGQLATAHALLQAGGPALRAWVLRPVAAYSSTPRTAAPLNIAVAVLPVRAAFHCGACHSVAWGGWMAGWMDASLSPAAVGWRAASSKYSVLQHQIFAVEARAGRYCHTHSRTPPQQSKYLALPARQPVASSITPARLRPTNNPKAPSVQPISTPSPSPARTRTSTCIQHRPPSPHRETTAKPSPQTAASSSRPSPLVRLAPAAHKHVEHRADEDMKPCPTGCTAHRIAVTAAAAALIDGSNPLNALWLPRTNDMAQASSATACRW</sequence>
<name>A0ACC4DZI2_PURLI</name>
<protein>
    <submittedName>
        <fullName evidence="1">Uncharacterized protein</fullName>
    </submittedName>
</protein>
<dbReference type="EMBL" id="JBGNUJ010000003">
    <property type="protein sequence ID" value="KAL3961786.1"/>
    <property type="molecule type" value="Genomic_DNA"/>
</dbReference>
<gene>
    <name evidence="1" type="ORF">ACCO45_003309</name>
</gene>